<protein>
    <submittedName>
        <fullName evidence="2">Type II toxin-antitoxin system VapC family toxin</fullName>
    </submittedName>
</protein>
<keyword evidence="3" id="KW-1185">Reference proteome</keyword>
<dbReference type="SUPFAM" id="SSF88723">
    <property type="entry name" value="PIN domain-like"/>
    <property type="match status" value="1"/>
</dbReference>
<organism evidence="2 3">
    <name type="scientific">Candidatus Accumulibacter contiguus</name>
    <dbReference type="NCBI Taxonomy" id="2954381"/>
    <lineage>
        <taxon>Bacteria</taxon>
        <taxon>Pseudomonadati</taxon>
        <taxon>Pseudomonadota</taxon>
        <taxon>Betaproteobacteria</taxon>
        <taxon>Candidatus Accumulibacter</taxon>
    </lineage>
</organism>
<dbReference type="RefSeq" id="WP_169071441.1">
    <property type="nucleotide sequence ID" value="NZ_JAZKUC010000001.1"/>
</dbReference>
<reference evidence="2" key="1">
    <citation type="submission" date="2019-03" db="EMBL/GenBank/DDBJ databases">
        <title>Metabolic reconstructions from genomes of highly enriched 'Candidatus Accumulibacter' and 'Candidatus Competibacter' bioreactor populations.</title>
        <authorList>
            <person name="Annavajhala M.K."/>
            <person name="Welles L."/>
            <person name="Abbas B."/>
            <person name="Sorokin D."/>
            <person name="Park H."/>
            <person name="Van Loosdrecht M."/>
            <person name="Chandran K."/>
        </authorList>
    </citation>
    <scope>NUCLEOTIDE SEQUENCE</scope>
    <source>
        <strain evidence="2">SBR_L</strain>
    </source>
</reference>
<gene>
    <name evidence="2" type="ORF">E4Q08_18400</name>
</gene>
<sequence>MIVLDTHIWLWWINEDQIRLQLAWTARIESAEPVGVSAISCFAVAGLAHHGRIDLPCAEEAWFEKAPDGSGITLLPITARIARTAVQLPELHRDPQDRLIIATVLTHDATLISS</sequence>
<name>A0ABX1TDL7_9PROT</name>
<evidence type="ECO:0000313" key="3">
    <source>
        <dbReference type="Proteomes" id="UP000886469"/>
    </source>
</evidence>
<dbReference type="EMBL" id="SPMX01000062">
    <property type="protein sequence ID" value="NMQ07071.1"/>
    <property type="molecule type" value="Genomic_DNA"/>
</dbReference>
<dbReference type="CDD" id="cd09872">
    <property type="entry name" value="PIN_Sll0205-like"/>
    <property type="match status" value="1"/>
</dbReference>
<dbReference type="PANTHER" id="PTHR36173:SF1">
    <property type="entry name" value="RIBONUCLEASE VAPC22"/>
    <property type="match status" value="1"/>
</dbReference>
<evidence type="ECO:0000259" key="1">
    <source>
        <dbReference type="Pfam" id="PF01850"/>
    </source>
</evidence>
<proteinExistence type="predicted"/>
<dbReference type="PANTHER" id="PTHR36173">
    <property type="entry name" value="RIBONUCLEASE VAPC16-RELATED"/>
    <property type="match status" value="1"/>
</dbReference>
<comment type="caution">
    <text evidence="2">The sequence shown here is derived from an EMBL/GenBank/DDBJ whole genome shotgun (WGS) entry which is preliminary data.</text>
</comment>
<dbReference type="Pfam" id="PF01850">
    <property type="entry name" value="PIN"/>
    <property type="match status" value="1"/>
</dbReference>
<evidence type="ECO:0000313" key="2">
    <source>
        <dbReference type="EMBL" id="NMQ07071.1"/>
    </source>
</evidence>
<dbReference type="Gene3D" id="3.40.50.1010">
    <property type="entry name" value="5'-nuclease"/>
    <property type="match status" value="1"/>
</dbReference>
<dbReference type="InterPro" id="IPR002716">
    <property type="entry name" value="PIN_dom"/>
</dbReference>
<dbReference type="InterPro" id="IPR052919">
    <property type="entry name" value="TA_system_RNase"/>
</dbReference>
<dbReference type="InterPro" id="IPR029060">
    <property type="entry name" value="PIN-like_dom_sf"/>
</dbReference>
<dbReference type="InterPro" id="IPR041705">
    <property type="entry name" value="PIN_Sll0205"/>
</dbReference>
<dbReference type="Proteomes" id="UP000886469">
    <property type="component" value="Unassembled WGS sequence"/>
</dbReference>
<accession>A0ABX1TDL7</accession>
<feature type="domain" description="PIN" evidence="1">
    <location>
        <begin position="2"/>
        <end position="113"/>
    </location>
</feature>